<evidence type="ECO:0000256" key="1">
    <source>
        <dbReference type="SAM" id="MobiDB-lite"/>
    </source>
</evidence>
<organism evidence="2 3">
    <name type="scientific">Aegilops tauschii subsp. strangulata</name>
    <name type="common">Goatgrass</name>
    <dbReference type="NCBI Taxonomy" id="200361"/>
    <lineage>
        <taxon>Eukaryota</taxon>
        <taxon>Viridiplantae</taxon>
        <taxon>Streptophyta</taxon>
        <taxon>Embryophyta</taxon>
        <taxon>Tracheophyta</taxon>
        <taxon>Spermatophyta</taxon>
        <taxon>Magnoliopsida</taxon>
        <taxon>Liliopsida</taxon>
        <taxon>Poales</taxon>
        <taxon>Poaceae</taxon>
        <taxon>BOP clade</taxon>
        <taxon>Pooideae</taxon>
        <taxon>Triticodae</taxon>
        <taxon>Triticeae</taxon>
        <taxon>Triticinae</taxon>
        <taxon>Aegilops</taxon>
    </lineage>
</organism>
<reference evidence="3" key="1">
    <citation type="journal article" date="2014" name="Science">
        <title>Ancient hybridizations among the ancestral genomes of bread wheat.</title>
        <authorList>
            <consortium name="International Wheat Genome Sequencing Consortium,"/>
            <person name="Marcussen T."/>
            <person name="Sandve S.R."/>
            <person name="Heier L."/>
            <person name="Spannagl M."/>
            <person name="Pfeifer M."/>
            <person name="Jakobsen K.S."/>
            <person name="Wulff B.B."/>
            <person name="Steuernagel B."/>
            <person name="Mayer K.F."/>
            <person name="Olsen O.A."/>
        </authorList>
    </citation>
    <scope>NUCLEOTIDE SEQUENCE [LARGE SCALE GENOMIC DNA]</scope>
    <source>
        <strain evidence="3">cv. AL8/78</strain>
    </source>
</reference>
<dbReference type="Gramene" id="AET3Gv20390400.3">
    <property type="protein sequence ID" value="AET3Gv20390400.3"/>
    <property type="gene ID" value="AET3Gv20390400"/>
</dbReference>
<dbReference type="AlphaFoldDB" id="A0A453ELF7"/>
<evidence type="ECO:0000313" key="2">
    <source>
        <dbReference type="EnsemblPlants" id="AET3Gv20390400.3"/>
    </source>
</evidence>
<dbReference type="Proteomes" id="UP000015105">
    <property type="component" value="Chromosome 3D"/>
</dbReference>
<keyword evidence="3" id="KW-1185">Reference proteome</keyword>
<protein>
    <submittedName>
        <fullName evidence="2">Uncharacterized protein</fullName>
    </submittedName>
</protein>
<accession>A0A453ELF7</accession>
<proteinExistence type="predicted"/>
<sequence>MAHSSSASGVCSLSWRYSMTWAPLEAPLPSSRVSAADLNPFGRIVGRRRAWSRSASTMVQFGVACRSCPRTSVASHSRSPQGSGTASAAASPSLPTLRTARRSSSHKMLSVLTVSSDPGLLAATITWTPQATQLDSRHVHCRGAATLGWTKDLYTVAPSWTCVVLRSRPLPAAAAIQPAIVQAGARRKPDNLAHLHGSTSSFMS</sequence>
<name>A0A453ELF7_AEGTS</name>
<reference evidence="2" key="4">
    <citation type="submission" date="2019-03" db="UniProtKB">
        <authorList>
            <consortium name="EnsemblPlants"/>
        </authorList>
    </citation>
    <scope>IDENTIFICATION</scope>
</reference>
<feature type="compositionally biased region" description="Low complexity" evidence="1">
    <location>
        <begin position="82"/>
        <end position="97"/>
    </location>
</feature>
<reference evidence="2" key="3">
    <citation type="journal article" date="2017" name="Nature">
        <title>Genome sequence of the progenitor of the wheat D genome Aegilops tauschii.</title>
        <authorList>
            <person name="Luo M.C."/>
            <person name="Gu Y.Q."/>
            <person name="Puiu D."/>
            <person name="Wang H."/>
            <person name="Twardziok S.O."/>
            <person name="Deal K.R."/>
            <person name="Huo N."/>
            <person name="Zhu T."/>
            <person name="Wang L."/>
            <person name="Wang Y."/>
            <person name="McGuire P.E."/>
            <person name="Liu S."/>
            <person name="Long H."/>
            <person name="Ramasamy R.K."/>
            <person name="Rodriguez J.C."/>
            <person name="Van S.L."/>
            <person name="Yuan L."/>
            <person name="Wang Z."/>
            <person name="Xia Z."/>
            <person name="Xiao L."/>
            <person name="Anderson O.D."/>
            <person name="Ouyang S."/>
            <person name="Liang Y."/>
            <person name="Zimin A.V."/>
            <person name="Pertea G."/>
            <person name="Qi P."/>
            <person name="Bennetzen J.L."/>
            <person name="Dai X."/>
            <person name="Dawson M.W."/>
            <person name="Muller H.G."/>
            <person name="Kugler K."/>
            <person name="Rivarola-Duarte L."/>
            <person name="Spannagl M."/>
            <person name="Mayer K.F.X."/>
            <person name="Lu F.H."/>
            <person name="Bevan M.W."/>
            <person name="Leroy P."/>
            <person name="Li P."/>
            <person name="You F.M."/>
            <person name="Sun Q."/>
            <person name="Liu Z."/>
            <person name="Lyons E."/>
            <person name="Wicker T."/>
            <person name="Salzberg S.L."/>
            <person name="Devos K.M."/>
            <person name="Dvorak J."/>
        </authorList>
    </citation>
    <scope>NUCLEOTIDE SEQUENCE [LARGE SCALE GENOMIC DNA]</scope>
    <source>
        <strain evidence="2">cv. AL8/78</strain>
    </source>
</reference>
<dbReference type="EnsemblPlants" id="AET3Gv20390400.3">
    <property type="protein sequence ID" value="AET3Gv20390400.3"/>
    <property type="gene ID" value="AET3Gv20390400"/>
</dbReference>
<evidence type="ECO:0000313" key="3">
    <source>
        <dbReference type="Proteomes" id="UP000015105"/>
    </source>
</evidence>
<feature type="compositionally biased region" description="Polar residues" evidence="1">
    <location>
        <begin position="72"/>
        <end position="81"/>
    </location>
</feature>
<reference evidence="3" key="2">
    <citation type="journal article" date="2017" name="Nat. Plants">
        <title>The Aegilops tauschii genome reveals multiple impacts of transposons.</title>
        <authorList>
            <person name="Zhao G."/>
            <person name="Zou C."/>
            <person name="Li K."/>
            <person name="Wang K."/>
            <person name="Li T."/>
            <person name="Gao L."/>
            <person name="Zhang X."/>
            <person name="Wang H."/>
            <person name="Yang Z."/>
            <person name="Liu X."/>
            <person name="Jiang W."/>
            <person name="Mao L."/>
            <person name="Kong X."/>
            <person name="Jiao Y."/>
            <person name="Jia J."/>
        </authorList>
    </citation>
    <scope>NUCLEOTIDE SEQUENCE [LARGE SCALE GENOMIC DNA]</scope>
    <source>
        <strain evidence="3">cv. AL8/78</strain>
    </source>
</reference>
<reference evidence="2" key="5">
    <citation type="journal article" date="2021" name="G3 (Bethesda)">
        <title>Aegilops tauschii genome assembly Aet v5.0 features greater sequence contiguity and improved annotation.</title>
        <authorList>
            <person name="Wang L."/>
            <person name="Zhu T."/>
            <person name="Rodriguez J.C."/>
            <person name="Deal K.R."/>
            <person name="Dubcovsky J."/>
            <person name="McGuire P.E."/>
            <person name="Lux T."/>
            <person name="Spannagl M."/>
            <person name="Mayer K.F.X."/>
            <person name="Baldrich P."/>
            <person name="Meyers B.C."/>
            <person name="Huo N."/>
            <person name="Gu Y.Q."/>
            <person name="Zhou H."/>
            <person name="Devos K.M."/>
            <person name="Bennetzen J.L."/>
            <person name="Unver T."/>
            <person name="Budak H."/>
            <person name="Gulick P.J."/>
            <person name="Galiba G."/>
            <person name="Kalapos B."/>
            <person name="Nelson D.R."/>
            <person name="Li P."/>
            <person name="You F.M."/>
            <person name="Luo M.C."/>
            <person name="Dvorak J."/>
        </authorList>
    </citation>
    <scope>NUCLEOTIDE SEQUENCE [LARGE SCALE GENOMIC DNA]</scope>
    <source>
        <strain evidence="2">cv. AL8/78</strain>
    </source>
</reference>
<feature type="region of interest" description="Disordered" evidence="1">
    <location>
        <begin position="72"/>
        <end position="102"/>
    </location>
</feature>